<reference evidence="2 3" key="1">
    <citation type="submission" date="2022-03" db="EMBL/GenBank/DDBJ databases">
        <authorList>
            <person name="Brunel B."/>
        </authorList>
    </citation>
    <scope>NUCLEOTIDE SEQUENCE [LARGE SCALE GENOMIC DNA]</scope>
    <source>
        <strain evidence="2">STM5069sample</strain>
    </source>
</reference>
<dbReference type="RefSeq" id="WP_254020468.1">
    <property type="nucleotide sequence ID" value="NZ_CAKXZT010000144.1"/>
</dbReference>
<evidence type="ECO:0000313" key="2">
    <source>
        <dbReference type="EMBL" id="CAH2405683.1"/>
    </source>
</evidence>
<gene>
    <name evidence="2" type="ORF">MES5069_480055</name>
</gene>
<protein>
    <recommendedName>
        <fullName evidence="4">DUF3618 domain-containing protein</fullName>
    </recommendedName>
</protein>
<dbReference type="Proteomes" id="UP001153050">
    <property type="component" value="Unassembled WGS sequence"/>
</dbReference>
<sequence length="101" mass="11321">MDKNDGDNLPEGFPGNLPDDPVIRADIAKRISRETDGKIRADSLAVTEARRDRNLVEEWEKADAALDSQPSVVPFSLVLYVLSMLGLAGYALARWYFLWRA</sequence>
<name>A0ABN8K602_9HYPH</name>
<organism evidence="2 3">
    <name type="scientific">Mesorhizobium escarrei</name>
    <dbReference type="NCBI Taxonomy" id="666018"/>
    <lineage>
        <taxon>Bacteria</taxon>
        <taxon>Pseudomonadati</taxon>
        <taxon>Pseudomonadota</taxon>
        <taxon>Alphaproteobacteria</taxon>
        <taxon>Hyphomicrobiales</taxon>
        <taxon>Phyllobacteriaceae</taxon>
        <taxon>Mesorhizobium</taxon>
    </lineage>
</organism>
<keyword evidence="1" id="KW-0472">Membrane</keyword>
<evidence type="ECO:0008006" key="4">
    <source>
        <dbReference type="Google" id="ProtNLM"/>
    </source>
</evidence>
<proteinExistence type="predicted"/>
<comment type="caution">
    <text evidence="2">The sequence shown here is derived from an EMBL/GenBank/DDBJ whole genome shotgun (WGS) entry which is preliminary data.</text>
</comment>
<accession>A0ABN8K602</accession>
<keyword evidence="1" id="KW-0812">Transmembrane</keyword>
<keyword evidence="1" id="KW-1133">Transmembrane helix</keyword>
<keyword evidence="3" id="KW-1185">Reference proteome</keyword>
<dbReference type="EMBL" id="CAKXZT010000144">
    <property type="protein sequence ID" value="CAH2405683.1"/>
    <property type="molecule type" value="Genomic_DNA"/>
</dbReference>
<feature type="transmembrane region" description="Helical" evidence="1">
    <location>
        <begin position="77"/>
        <end position="97"/>
    </location>
</feature>
<evidence type="ECO:0000256" key="1">
    <source>
        <dbReference type="SAM" id="Phobius"/>
    </source>
</evidence>
<evidence type="ECO:0000313" key="3">
    <source>
        <dbReference type="Proteomes" id="UP001153050"/>
    </source>
</evidence>